<dbReference type="GO" id="GO:0006508">
    <property type="term" value="P:proteolysis"/>
    <property type="evidence" value="ECO:0007669"/>
    <property type="project" value="UniProtKB-KW"/>
</dbReference>
<proteinExistence type="predicted"/>
<feature type="compositionally biased region" description="Basic and acidic residues" evidence="1">
    <location>
        <begin position="576"/>
        <end position="590"/>
    </location>
</feature>
<keyword evidence="2" id="KW-1133">Transmembrane helix</keyword>
<keyword evidence="2" id="KW-0472">Membrane</keyword>
<keyword evidence="2" id="KW-0812">Transmembrane</keyword>
<organism evidence="5 6">
    <name type="scientific">Venustampulla echinocandica</name>
    <dbReference type="NCBI Taxonomy" id="2656787"/>
    <lineage>
        <taxon>Eukaryota</taxon>
        <taxon>Fungi</taxon>
        <taxon>Dikarya</taxon>
        <taxon>Ascomycota</taxon>
        <taxon>Pezizomycotina</taxon>
        <taxon>Leotiomycetes</taxon>
        <taxon>Helotiales</taxon>
        <taxon>Pleuroascaceae</taxon>
        <taxon>Venustampulla</taxon>
    </lineage>
</organism>
<dbReference type="GeneID" id="43593865"/>
<evidence type="ECO:0000256" key="2">
    <source>
        <dbReference type="SAM" id="Phobius"/>
    </source>
</evidence>
<feature type="signal peptide" evidence="3">
    <location>
        <begin position="1"/>
        <end position="19"/>
    </location>
</feature>
<feature type="region of interest" description="Disordered" evidence="1">
    <location>
        <begin position="552"/>
        <end position="596"/>
    </location>
</feature>
<evidence type="ECO:0000259" key="4">
    <source>
        <dbReference type="PROSITE" id="PS51767"/>
    </source>
</evidence>
<evidence type="ECO:0000313" key="5">
    <source>
        <dbReference type="EMBL" id="RDL41037.1"/>
    </source>
</evidence>
<feature type="region of interest" description="Disordered" evidence="1">
    <location>
        <begin position="479"/>
        <end position="500"/>
    </location>
</feature>
<comment type="caution">
    <text evidence="5">The sequence shown here is derived from an EMBL/GenBank/DDBJ whole genome shotgun (WGS) entry which is preliminary data.</text>
</comment>
<dbReference type="Proteomes" id="UP000254866">
    <property type="component" value="Unassembled WGS sequence"/>
</dbReference>
<dbReference type="AlphaFoldDB" id="A0A370TZU8"/>
<evidence type="ECO:0000256" key="3">
    <source>
        <dbReference type="SAM" id="SignalP"/>
    </source>
</evidence>
<keyword evidence="3" id="KW-0732">Signal</keyword>
<dbReference type="GO" id="GO:0008233">
    <property type="term" value="F:peptidase activity"/>
    <property type="evidence" value="ECO:0007669"/>
    <property type="project" value="UniProtKB-KW"/>
</dbReference>
<feature type="domain" description="Peptidase A1" evidence="4">
    <location>
        <begin position="42"/>
        <end position="428"/>
    </location>
</feature>
<evidence type="ECO:0000256" key="1">
    <source>
        <dbReference type="SAM" id="MobiDB-lite"/>
    </source>
</evidence>
<protein>
    <submittedName>
        <fullName evidence="5">Acid protease</fullName>
    </submittedName>
</protein>
<gene>
    <name evidence="5" type="ORF">BP5553_01016</name>
</gene>
<dbReference type="Gene3D" id="2.40.70.10">
    <property type="entry name" value="Acid Proteases"/>
    <property type="match status" value="2"/>
</dbReference>
<dbReference type="PROSITE" id="PS51767">
    <property type="entry name" value="PEPTIDASE_A1"/>
    <property type="match status" value="1"/>
</dbReference>
<dbReference type="STRING" id="2656787.A0A370TZU8"/>
<feature type="transmembrane region" description="Helical" evidence="2">
    <location>
        <begin position="509"/>
        <end position="531"/>
    </location>
</feature>
<dbReference type="OrthoDB" id="4074350at2759"/>
<dbReference type="SUPFAM" id="SSF50630">
    <property type="entry name" value="Acid proteases"/>
    <property type="match status" value="1"/>
</dbReference>
<evidence type="ECO:0000313" key="6">
    <source>
        <dbReference type="Proteomes" id="UP000254866"/>
    </source>
</evidence>
<sequence length="611" mass="64203">MTQFCLLFVLGTFVARAFAADPALPFAMTWSSKSFGPDGPWQAVQIGIGTPAQQVALYPGGTFRSHLLTPRICSNVTLSPNACFASAGGLYAVESSTTALGTIIRFPAATDFTHGGLQVQGTQGIGTLDQMIIGTSDGLRNTITVPNVTIAVYDDIAAVYPSGSIKALQVGTFGLGYLGTANQSFTQPGQPTINGSLIPGYLQAANLTPSNSFGLQIGSVRSKIKGSLYFGGYDQTRICGDISTQQGAFAGIEPDDDGKKGLIDLLDIAINVIDGSSPFNTSTISNLLATGNSSIGPALSVSMLPEAPYLDLPKSSCDAIAAWLPVTYNADLGLYTWNTNDPRYTQIVSSPSVLSFVFRKGQSNTQNITINVPFMLLNLTLEAPLVTSTAPYFPCNAQSNGRYSLGRAFLQAAFVGANWNANNNQGVWWLAQAPGPNIGSQITVQTIRDQDASISPSSNDWAASWKGVLVPFSGKSASTATTSPSAATNTASSLNTTNSSNGLTQGAKAGIGAGIAVCGLGIISLCAFLYLRKYNRKNETPLRGISTARTTASSINGVGSPHEKYRDGGYGPAELNSHEPAELNSHEPKNSHQIQNDQVQLVYELGGDVYK</sequence>
<accession>A0A370TZU8</accession>
<dbReference type="InterPro" id="IPR033121">
    <property type="entry name" value="PEPTIDASE_A1"/>
</dbReference>
<dbReference type="EMBL" id="NPIC01000001">
    <property type="protein sequence ID" value="RDL41037.1"/>
    <property type="molecule type" value="Genomic_DNA"/>
</dbReference>
<dbReference type="InterPro" id="IPR021109">
    <property type="entry name" value="Peptidase_aspartic_dom_sf"/>
</dbReference>
<reference evidence="5 6" key="1">
    <citation type="journal article" date="2018" name="IMA Fungus">
        <title>IMA Genome-F 9: Draft genome sequence of Annulohypoxylon stygium, Aspergillus mulundensis, Berkeleyomyces basicola (syn. Thielaviopsis basicola), Ceratocystis smalleyi, two Cercospora beticola strains, Coleophoma cylindrospora, Fusarium fracticaudum, Phialophora cf. hyalina, and Morchella septimelata.</title>
        <authorList>
            <person name="Wingfield B.D."/>
            <person name="Bills G.F."/>
            <person name="Dong Y."/>
            <person name="Huang W."/>
            <person name="Nel W.J."/>
            <person name="Swalarsk-Parry B.S."/>
            <person name="Vaghefi N."/>
            <person name="Wilken P.M."/>
            <person name="An Z."/>
            <person name="de Beer Z.W."/>
            <person name="De Vos L."/>
            <person name="Chen L."/>
            <person name="Duong T.A."/>
            <person name="Gao Y."/>
            <person name="Hammerbacher A."/>
            <person name="Kikkert J.R."/>
            <person name="Li Y."/>
            <person name="Li H."/>
            <person name="Li K."/>
            <person name="Li Q."/>
            <person name="Liu X."/>
            <person name="Ma X."/>
            <person name="Naidoo K."/>
            <person name="Pethybridge S.J."/>
            <person name="Sun J."/>
            <person name="Steenkamp E.T."/>
            <person name="van der Nest M.A."/>
            <person name="van Wyk S."/>
            <person name="Wingfield M.J."/>
            <person name="Xiong C."/>
            <person name="Yue Q."/>
            <person name="Zhang X."/>
        </authorList>
    </citation>
    <scope>NUCLEOTIDE SEQUENCE [LARGE SCALE GENOMIC DNA]</scope>
    <source>
        <strain evidence="5 6">BP 5553</strain>
    </source>
</reference>
<keyword evidence="5" id="KW-0378">Hydrolase</keyword>
<dbReference type="RefSeq" id="XP_031873693.1">
    <property type="nucleotide sequence ID" value="XM_032009639.1"/>
</dbReference>
<feature type="chain" id="PRO_5016613393" evidence="3">
    <location>
        <begin position="20"/>
        <end position="611"/>
    </location>
</feature>
<keyword evidence="6" id="KW-1185">Reference proteome</keyword>
<name>A0A370TZU8_9HELO</name>
<keyword evidence="5" id="KW-0645">Protease</keyword>